<name>A0A6H0Y1L6_9PEZI</name>
<evidence type="ECO:0000313" key="2">
    <source>
        <dbReference type="Proteomes" id="UP000503462"/>
    </source>
</evidence>
<dbReference type="SUPFAM" id="SSF53254">
    <property type="entry name" value="Phosphoglycerate mutase-like"/>
    <property type="match status" value="1"/>
</dbReference>
<dbReference type="GO" id="GO:0016791">
    <property type="term" value="F:phosphatase activity"/>
    <property type="evidence" value="ECO:0007669"/>
    <property type="project" value="TreeGrafter"/>
</dbReference>
<dbReference type="EMBL" id="CP051142">
    <property type="protein sequence ID" value="QIX00877.1"/>
    <property type="molecule type" value="Genomic_DNA"/>
</dbReference>
<dbReference type="GO" id="GO:0005737">
    <property type="term" value="C:cytoplasm"/>
    <property type="evidence" value="ECO:0007669"/>
    <property type="project" value="TreeGrafter"/>
</dbReference>
<dbReference type="AlphaFoldDB" id="A0A6H0Y1L6"/>
<protein>
    <recommendedName>
        <fullName evidence="3">Phosphoglycerate mutase</fullName>
    </recommendedName>
</protein>
<sequence>MTKLGEKKFAFEAIPGIFAQSLPETDALAFDYLKDNMGLIVHDDTPLEKPWTRLTQYIEHLQATAPPGTFYKLIINGRHGQGFHNVAQAKHGTKVWDEEISKQDELFDAHLTEIGVQQALSANRFLREQFTKGLPAPESYIVSPLHRCLQTAYLTYGDLDLPEDRPFKPLIKELLRECLGVHTCDRRSTRSVIHAAWPEADIEPGFVEEDLLWKPDHREIHEEHDIRMQAFLDDVFDNDKSTVISLTSHSGSISCMLRVLGHRPFKPLTGAIMPLLVKATRLDA</sequence>
<proteinExistence type="predicted"/>
<dbReference type="Gene3D" id="3.40.50.1240">
    <property type="entry name" value="Phosphoglycerate mutase-like"/>
    <property type="match status" value="1"/>
</dbReference>
<dbReference type="CDD" id="cd07067">
    <property type="entry name" value="HP_PGM_like"/>
    <property type="match status" value="1"/>
</dbReference>
<keyword evidence="2" id="KW-1185">Reference proteome</keyword>
<dbReference type="Pfam" id="PF00300">
    <property type="entry name" value="His_Phos_1"/>
    <property type="match status" value="1"/>
</dbReference>
<reference evidence="1 2" key="1">
    <citation type="journal article" date="2016" name="Sci. Rep.">
        <title>Peltaster fructicola genome reveals evolution from an invasive phytopathogen to an ectophytic parasite.</title>
        <authorList>
            <person name="Xu C."/>
            <person name="Chen H."/>
            <person name="Gleason M.L."/>
            <person name="Xu J.R."/>
            <person name="Liu H."/>
            <person name="Zhang R."/>
            <person name="Sun G."/>
        </authorList>
    </citation>
    <scope>NUCLEOTIDE SEQUENCE [LARGE SCALE GENOMIC DNA]</scope>
    <source>
        <strain evidence="1 2">LNHT1506</strain>
    </source>
</reference>
<gene>
    <name evidence="1" type="ORF">AMS68_006394</name>
</gene>
<evidence type="ECO:0008006" key="3">
    <source>
        <dbReference type="Google" id="ProtNLM"/>
    </source>
</evidence>
<dbReference type="InterPro" id="IPR029033">
    <property type="entry name" value="His_PPase_superfam"/>
</dbReference>
<dbReference type="InterPro" id="IPR013078">
    <property type="entry name" value="His_Pase_superF_clade-1"/>
</dbReference>
<dbReference type="OrthoDB" id="496981at2759"/>
<dbReference type="Proteomes" id="UP000503462">
    <property type="component" value="Chromosome 4"/>
</dbReference>
<dbReference type="PANTHER" id="PTHR48100:SF1">
    <property type="entry name" value="HISTIDINE PHOSPHATASE FAMILY PROTEIN-RELATED"/>
    <property type="match status" value="1"/>
</dbReference>
<evidence type="ECO:0000313" key="1">
    <source>
        <dbReference type="EMBL" id="QIX00877.1"/>
    </source>
</evidence>
<dbReference type="SMART" id="SM00855">
    <property type="entry name" value="PGAM"/>
    <property type="match status" value="1"/>
</dbReference>
<accession>A0A6H0Y1L6</accession>
<organism evidence="1 2">
    <name type="scientific">Peltaster fructicola</name>
    <dbReference type="NCBI Taxonomy" id="286661"/>
    <lineage>
        <taxon>Eukaryota</taxon>
        <taxon>Fungi</taxon>
        <taxon>Dikarya</taxon>
        <taxon>Ascomycota</taxon>
        <taxon>Pezizomycotina</taxon>
        <taxon>Dothideomycetes</taxon>
        <taxon>Dothideomycetes incertae sedis</taxon>
        <taxon>Peltaster</taxon>
    </lineage>
</organism>
<dbReference type="InterPro" id="IPR050275">
    <property type="entry name" value="PGM_Phosphatase"/>
</dbReference>
<dbReference type="PANTHER" id="PTHR48100">
    <property type="entry name" value="BROAD-SPECIFICITY PHOSPHATASE YOR283W-RELATED"/>
    <property type="match status" value="1"/>
</dbReference>